<dbReference type="InterPro" id="IPR000847">
    <property type="entry name" value="LysR_HTH_N"/>
</dbReference>
<evidence type="ECO:0000256" key="2">
    <source>
        <dbReference type="ARBA" id="ARBA00023015"/>
    </source>
</evidence>
<keyword evidence="4" id="KW-0804">Transcription</keyword>
<dbReference type="PANTHER" id="PTHR30346">
    <property type="entry name" value="TRANSCRIPTIONAL DUAL REGULATOR HCAR-RELATED"/>
    <property type="match status" value="1"/>
</dbReference>
<dbReference type="InterPro" id="IPR036388">
    <property type="entry name" value="WH-like_DNA-bd_sf"/>
</dbReference>
<comment type="caution">
    <text evidence="6">The sequence shown here is derived from an EMBL/GenBank/DDBJ whole genome shotgun (WGS) entry which is preliminary data.</text>
</comment>
<dbReference type="Gene3D" id="1.10.10.10">
    <property type="entry name" value="Winged helix-like DNA-binding domain superfamily/Winged helix DNA-binding domain"/>
    <property type="match status" value="1"/>
</dbReference>
<evidence type="ECO:0000259" key="5">
    <source>
        <dbReference type="PROSITE" id="PS50931"/>
    </source>
</evidence>
<dbReference type="Proteomes" id="UP001500540">
    <property type="component" value="Unassembled WGS sequence"/>
</dbReference>
<reference evidence="7" key="1">
    <citation type="journal article" date="2019" name="Int. J. Syst. Evol. Microbiol.">
        <title>The Global Catalogue of Microorganisms (GCM) 10K type strain sequencing project: providing services to taxonomists for standard genome sequencing and annotation.</title>
        <authorList>
            <consortium name="The Broad Institute Genomics Platform"/>
            <consortium name="The Broad Institute Genome Sequencing Center for Infectious Disease"/>
            <person name="Wu L."/>
            <person name="Ma J."/>
        </authorList>
    </citation>
    <scope>NUCLEOTIDE SEQUENCE [LARGE SCALE GENOMIC DNA]</scope>
    <source>
        <strain evidence="7">JCM 16950</strain>
    </source>
</reference>
<proteinExistence type="inferred from homology"/>
<dbReference type="Pfam" id="PF03466">
    <property type="entry name" value="LysR_substrate"/>
    <property type="match status" value="1"/>
</dbReference>
<feature type="domain" description="HTH lysR-type" evidence="5">
    <location>
        <begin position="1"/>
        <end position="58"/>
    </location>
</feature>
<keyword evidence="3" id="KW-0238">DNA-binding</keyword>
<dbReference type="Gene3D" id="3.40.190.10">
    <property type="entry name" value="Periplasmic binding protein-like II"/>
    <property type="match status" value="2"/>
</dbReference>
<evidence type="ECO:0000256" key="1">
    <source>
        <dbReference type="ARBA" id="ARBA00009437"/>
    </source>
</evidence>
<dbReference type="SUPFAM" id="SSF53850">
    <property type="entry name" value="Periplasmic binding protein-like II"/>
    <property type="match status" value="1"/>
</dbReference>
<sequence>MELRQLRYFVRVAETLHFGRAAAKEFVSQSVISTQIQSLETELGFRLFERSSHHVSLTPAGAVFLKEVEQTLAALGSAVSGARDVARGTLRRLRVGTFAEGAGPLTHLIFSAFRDAAVDVELQYVELSMVNQLDAVRNGDVDVALLRLPVTDASLHVEPLYAEPRVAVVPADDELASAASLSVEDLIDRPFAVAAEGAPVDWRSYWSFDDERGGLSRVGGEVRSVPESLAAVAYGHAVDTYPATAAAMFPHPGVRFIPLTDAELSSLAIVSVASADGDDAASRFREVASGIVDQYLHLIPGAVRLGPAG</sequence>
<organism evidence="6 7">
    <name type="scientific">Microbacterium kribbense</name>
    <dbReference type="NCBI Taxonomy" id="433645"/>
    <lineage>
        <taxon>Bacteria</taxon>
        <taxon>Bacillati</taxon>
        <taxon>Actinomycetota</taxon>
        <taxon>Actinomycetes</taxon>
        <taxon>Micrococcales</taxon>
        <taxon>Microbacteriaceae</taxon>
        <taxon>Microbacterium</taxon>
    </lineage>
</organism>
<dbReference type="InterPro" id="IPR036390">
    <property type="entry name" value="WH_DNA-bd_sf"/>
</dbReference>
<name>A0ABP7GYL1_9MICO</name>
<dbReference type="Pfam" id="PF00126">
    <property type="entry name" value="HTH_1"/>
    <property type="match status" value="1"/>
</dbReference>
<evidence type="ECO:0000256" key="4">
    <source>
        <dbReference type="ARBA" id="ARBA00023163"/>
    </source>
</evidence>
<dbReference type="PANTHER" id="PTHR30346:SF0">
    <property type="entry name" value="HCA OPERON TRANSCRIPTIONAL ACTIVATOR HCAR"/>
    <property type="match status" value="1"/>
</dbReference>
<dbReference type="InterPro" id="IPR005119">
    <property type="entry name" value="LysR_subst-bd"/>
</dbReference>
<dbReference type="CDD" id="cd08414">
    <property type="entry name" value="PBP2_LTTR_aromatics_like"/>
    <property type="match status" value="1"/>
</dbReference>
<keyword evidence="7" id="KW-1185">Reference proteome</keyword>
<gene>
    <name evidence="6" type="ORF">GCM10022240_30010</name>
</gene>
<evidence type="ECO:0000313" key="7">
    <source>
        <dbReference type="Proteomes" id="UP001500540"/>
    </source>
</evidence>
<keyword evidence="2" id="KW-0805">Transcription regulation</keyword>
<evidence type="ECO:0000313" key="6">
    <source>
        <dbReference type="EMBL" id="GAA3776522.1"/>
    </source>
</evidence>
<dbReference type="PROSITE" id="PS50931">
    <property type="entry name" value="HTH_LYSR"/>
    <property type="match status" value="1"/>
</dbReference>
<dbReference type="PRINTS" id="PR00039">
    <property type="entry name" value="HTHLYSR"/>
</dbReference>
<comment type="similarity">
    <text evidence="1">Belongs to the LysR transcriptional regulatory family.</text>
</comment>
<dbReference type="EMBL" id="BAABAF010000012">
    <property type="protein sequence ID" value="GAA3776522.1"/>
    <property type="molecule type" value="Genomic_DNA"/>
</dbReference>
<evidence type="ECO:0000256" key="3">
    <source>
        <dbReference type="ARBA" id="ARBA00023125"/>
    </source>
</evidence>
<protein>
    <submittedName>
        <fullName evidence="6">LysR family transcriptional regulator</fullName>
    </submittedName>
</protein>
<accession>A0ABP7GYL1</accession>
<dbReference type="SUPFAM" id="SSF46785">
    <property type="entry name" value="Winged helix' DNA-binding domain"/>
    <property type="match status" value="1"/>
</dbReference>